<dbReference type="OrthoDB" id="2593559at2759"/>
<dbReference type="EMBL" id="LUEZ02000102">
    <property type="protein sequence ID" value="RDB18411.1"/>
    <property type="molecule type" value="Genomic_DNA"/>
</dbReference>
<organism evidence="3 4">
    <name type="scientific">Hypsizygus marmoreus</name>
    <name type="common">White beech mushroom</name>
    <name type="synonym">Agaricus marmoreus</name>
    <dbReference type="NCBI Taxonomy" id="39966"/>
    <lineage>
        <taxon>Eukaryota</taxon>
        <taxon>Fungi</taxon>
        <taxon>Dikarya</taxon>
        <taxon>Basidiomycota</taxon>
        <taxon>Agaricomycotina</taxon>
        <taxon>Agaricomycetes</taxon>
        <taxon>Agaricomycetidae</taxon>
        <taxon>Agaricales</taxon>
        <taxon>Tricholomatineae</taxon>
        <taxon>Lyophyllaceae</taxon>
        <taxon>Hypsizygus</taxon>
    </lineage>
</organism>
<dbReference type="InParanoid" id="A0A369J8Q1"/>
<dbReference type="Pfam" id="PF24016">
    <property type="entry name" value="DUF7330"/>
    <property type="match status" value="1"/>
</dbReference>
<dbReference type="Proteomes" id="UP000076154">
    <property type="component" value="Unassembled WGS sequence"/>
</dbReference>
<evidence type="ECO:0000256" key="1">
    <source>
        <dbReference type="SAM" id="MobiDB-lite"/>
    </source>
</evidence>
<comment type="caution">
    <text evidence="3">The sequence shown here is derived from an EMBL/GenBank/DDBJ whole genome shotgun (WGS) entry which is preliminary data.</text>
</comment>
<accession>A0A369J8Q1</accession>
<feature type="region of interest" description="Disordered" evidence="1">
    <location>
        <begin position="112"/>
        <end position="139"/>
    </location>
</feature>
<dbReference type="AlphaFoldDB" id="A0A369J8Q1"/>
<feature type="domain" description="DUF7330" evidence="2">
    <location>
        <begin position="156"/>
        <end position="295"/>
    </location>
</feature>
<sequence>MAPEPPPGYSSQRSGPSPPQSFDTRSEDLVSAQSHPRVESIEELENTATARHSDVHFTSDVPRRRRYSSLPYDSSSAVSFPVHLQYNQPSSHVNEEPNTIIPAVSPSHNPIPISASLACSPSSSQRPNLNPNPSPNPTNYISLSRKSTPYKRLPSLSLFRSHASIKGKYTVNPYLHIPAALLSPSSSRRKNLRFEVENGGIDVDIFLVGEPKQGDSDTAVRTTLDLKIREGDSDDVSHLEMRKKRNTFPLIAKIHTPSPTRPPFHLVVAGLDGYHALHLPASFHGLVTIDVGVGDLGRHVELSKGFRGMYISPLILLPPPPFPLFSPLPHSALFFPPPFSTHFSPTPTTSRFNATNRNTHIPVLLRRPARRVGEG</sequence>
<gene>
    <name evidence="3" type="ORF">Hypma_000393</name>
</gene>
<feature type="region of interest" description="Disordered" evidence="1">
    <location>
        <begin position="1"/>
        <end position="38"/>
    </location>
</feature>
<proteinExistence type="predicted"/>
<protein>
    <recommendedName>
        <fullName evidence="2">DUF7330 domain-containing protein</fullName>
    </recommendedName>
</protein>
<feature type="compositionally biased region" description="Low complexity" evidence="1">
    <location>
        <begin position="112"/>
        <end position="129"/>
    </location>
</feature>
<reference evidence="3" key="1">
    <citation type="submission" date="2018-04" db="EMBL/GenBank/DDBJ databases">
        <title>Whole genome sequencing of Hypsizygus marmoreus.</title>
        <authorList>
            <person name="Choi I.-G."/>
            <person name="Min B."/>
            <person name="Kim J.-G."/>
            <person name="Kim S."/>
            <person name="Oh Y.-L."/>
            <person name="Kong W.-S."/>
            <person name="Park H."/>
            <person name="Jeong J."/>
            <person name="Song E.-S."/>
        </authorList>
    </citation>
    <scope>NUCLEOTIDE SEQUENCE [LARGE SCALE GENOMIC DNA]</scope>
    <source>
        <strain evidence="3">51987-8</strain>
    </source>
</reference>
<dbReference type="InterPro" id="IPR055754">
    <property type="entry name" value="DUF7330"/>
</dbReference>
<feature type="region of interest" description="Disordered" evidence="1">
    <location>
        <begin position="88"/>
        <end position="107"/>
    </location>
</feature>
<evidence type="ECO:0000313" key="3">
    <source>
        <dbReference type="EMBL" id="RDB18411.1"/>
    </source>
</evidence>
<evidence type="ECO:0000313" key="4">
    <source>
        <dbReference type="Proteomes" id="UP000076154"/>
    </source>
</evidence>
<keyword evidence="4" id="KW-1185">Reference proteome</keyword>
<evidence type="ECO:0000259" key="2">
    <source>
        <dbReference type="Pfam" id="PF24016"/>
    </source>
</evidence>
<name>A0A369J8Q1_HYPMA</name>